<sequence>MLKKLILFFMFFVIFISIYGGMNYYVYLHLVNYFTITGNVRLLLQLVFWFAGSSYVLGKLIKKGRFIPWISYLGAAWMGCLSIAVFVLFINDVFAFVLPKYTQLIINTAMLTIPILVALSILNVLRGPVIKEVEVKASKNLVGELKIIHLSDIHLGMLTSTNWVKGIVEKVNNLEADIIVITGDMVDDEYKRVEEFIPIMRELKSKYGVYAVSGNHEIYAGLDNFNMFCKEANIEVLDNKGIILDGVNLIGVDDLYGRRNTTNPVKIEDILSDYDLNGYNILLSHQPVNFKRAVEKGIDLQLSGHTHKGQIPPLNFFVPIVYRYAYGLYQYRKSFIYTSSGTGTWGPPMRLFSSSEIVNLKLSN</sequence>
<keyword evidence="1" id="KW-0812">Transmembrane</keyword>
<keyword evidence="4" id="KW-1185">Reference proteome</keyword>
<dbReference type="Pfam" id="PF00149">
    <property type="entry name" value="Metallophos"/>
    <property type="match status" value="1"/>
</dbReference>
<dbReference type="GO" id="GO:0016787">
    <property type="term" value="F:hydrolase activity"/>
    <property type="evidence" value="ECO:0007669"/>
    <property type="project" value="InterPro"/>
</dbReference>
<dbReference type="PANTHER" id="PTHR31302">
    <property type="entry name" value="TRANSMEMBRANE PROTEIN WITH METALLOPHOSPHOESTERASE DOMAIN-RELATED"/>
    <property type="match status" value="1"/>
</dbReference>
<accession>A0A1G5I8H9</accession>
<keyword evidence="1" id="KW-0472">Membrane</keyword>
<feature type="domain" description="Calcineurin-like phosphoesterase" evidence="2">
    <location>
        <begin position="145"/>
        <end position="308"/>
    </location>
</feature>
<protein>
    <recommendedName>
        <fullName evidence="2">Calcineurin-like phosphoesterase domain-containing protein</fullName>
    </recommendedName>
</protein>
<dbReference type="Gene3D" id="3.60.21.10">
    <property type="match status" value="1"/>
</dbReference>
<name>A0A1G5I8H9_9FIRM</name>
<evidence type="ECO:0000259" key="2">
    <source>
        <dbReference type="Pfam" id="PF00149"/>
    </source>
</evidence>
<gene>
    <name evidence="3" type="ORF">SAMN03080606_02273</name>
</gene>
<dbReference type="InterPro" id="IPR029052">
    <property type="entry name" value="Metallo-depent_PP-like"/>
</dbReference>
<dbReference type="EMBL" id="FMUS01000014">
    <property type="protein sequence ID" value="SCY72343.1"/>
    <property type="molecule type" value="Genomic_DNA"/>
</dbReference>
<dbReference type="InterPro" id="IPR051158">
    <property type="entry name" value="Metallophosphoesterase_sf"/>
</dbReference>
<dbReference type="CDD" id="cd07385">
    <property type="entry name" value="MPP_YkuE_C"/>
    <property type="match status" value="1"/>
</dbReference>
<reference evidence="3 4" key="1">
    <citation type="submission" date="2016-10" db="EMBL/GenBank/DDBJ databases">
        <authorList>
            <person name="de Groot N.N."/>
        </authorList>
    </citation>
    <scope>NUCLEOTIDE SEQUENCE [LARGE SCALE GENOMIC DNA]</scope>
    <source>
        <strain evidence="3 4">DSM 18978</strain>
    </source>
</reference>
<evidence type="ECO:0000313" key="4">
    <source>
        <dbReference type="Proteomes" id="UP000198636"/>
    </source>
</evidence>
<dbReference type="AlphaFoldDB" id="A0A1G5I8H9"/>
<feature type="transmembrane region" description="Helical" evidence="1">
    <location>
        <begin position="7"/>
        <end position="27"/>
    </location>
</feature>
<evidence type="ECO:0000313" key="3">
    <source>
        <dbReference type="EMBL" id="SCY72343.1"/>
    </source>
</evidence>
<feature type="transmembrane region" description="Helical" evidence="1">
    <location>
        <begin position="33"/>
        <end position="57"/>
    </location>
</feature>
<dbReference type="SUPFAM" id="SSF56300">
    <property type="entry name" value="Metallo-dependent phosphatases"/>
    <property type="match status" value="1"/>
</dbReference>
<feature type="transmembrane region" description="Helical" evidence="1">
    <location>
        <begin position="104"/>
        <end position="125"/>
    </location>
</feature>
<dbReference type="PANTHER" id="PTHR31302:SF0">
    <property type="entry name" value="TRANSMEMBRANE PROTEIN WITH METALLOPHOSPHOESTERASE DOMAIN"/>
    <property type="match status" value="1"/>
</dbReference>
<dbReference type="STRING" id="1120976.SAMN03080606_02273"/>
<dbReference type="RefSeq" id="WP_176758980.1">
    <property type="nucleotide sequence ID" value="NZ_FMUS01000014.1"/>
</dbReference>
<feature type="transmembrane region" description="Helical" evidence="1">
    <location>
        <begin position="69"/>
        <end position="98"/>
    </location>
</feature>
<evidence type="ECO:0000256" key="1">
    <source>
        <dbReference type="SAM" id="Phobius"/>
    </source>
</evidence>
<dbReference type="Proteomes" id="UP000198636">
    <property type="component" value="Unassembled WGS sequence"/>
</dbReference>
<organism evidence="3 4">
    <name type="scientific">Alkaliphilus peptidifermentans DSM 18978</name>
    <dbReference type="NCBI Taxonomy" id="1120976"/>
    <lineage>
        <taxon>Bacteria</taxon>
        <taxon>Bacillati</taxon>
        <taxon>Bacillota</taxon>
        <taxon>Clostridia</taxon>
        <taxon>Peptostreptococcales</taxon>
        <taxon>Natronincolaceae</taxon>
        <taxon>Alkaliphilus</taxon>
    </lineage>
</organism>
<keyword evidence="1" id="KW-1133">Transmembrane helix</keyword>
<proteinExistence type="predicted"/>
<dbReference type="InterPro" id="IPR004843">
    <property type="entry name" value="Calcineurin-like_PHP"/>
</dbReference>